<accession>A0AAQ3MLD4</accession>
<keyword evidence="6" id="KW-0695">RNA-directed DNA polymerase</keyword>
<evidence type="ECO:0000259" key="7">
    <source>
        <dbReference type="Pfam" id="PF17917"/>
    </source>
</evidence>
<keyword evidence="5" id="KW-0378">Hydrolase</keyword>
<evidence type="ECO:0000313" key="10">
    <source>
        <dbReference type="Proteomes" id="UP001374535"/>
    </source>
</evidence>
<dbReference type="PANTHER" id="PTHR35046:SF18">
    <property type="entry name" value="RNA-DIRECTED DNA POLYMERASE"/>
    <property type="match status" value="1"/>
</dbReference>
<keyword evidence="2" id="KW-0548">Nucleotidyltransferase</keyword>
<dbReference type="InterPro" id="IPR012337">
    <property type="entry name" value="RNaseH-like_sf"/>
</dbReference>
<protein>
    <submittedName>
        <fullName evidence="9">Uncharacterized protein</fullName>
    </submittedName>
</protein>
<proteinExistence type="predicted"/>
<dbReference type="SUPFAM" id="SSF56672">
    <property type="entry name" value="DNA/RNA polymerases"/>
    <property type="match status" value="1"/>
</dbReference>
<dbReference type="GO" id="GO:0004519">
    <property type="term" value="F:endonuclease activity"/>
    <property type="evidence" value="ECO:0007669"/>
    <property type="project" value="UniProtKB-KW"/>
</dbReference>
<dbReference type="InterPro" id="IPR043128">
    <property type="entry name" value="Rev_trsase/Diguanyl_cyclase"/>
</dbReference>
<feature type="domain" description="Reverse transcriptase RNase H-like" evidence="7">
    <location>
        <begin position="110"/>
        <end position="185"/>
    </location>
</feature>
<dbReference type="GO" id="GO:0003964">
    <property type="term" value="F:RNA-directed DNA polymerase activity"/>
    <property type="evidence" value="ECO:0007669"/>
    <property type="project" value="UniProtKB-KW"/>
</dbReference>
<keyword evidence="3" id="KW-0540">Nuclease</keyword>
<dbReference type="Pfam" id="PF17917">
    <property type="entry name" value="RT_RNaseH"/>
    <property type="match status" value="1"/>
</dbReference>
<evidence type="ECO:0000256" key="2">
    <source>
        <dbReference type="ARBA" id="ARBA00022695"/>
    </source>
</evidence>
<keyword evidence="10" id="KW-1185">Reference proteome</keyword>
<dbReference type="EMBL" id="CP144691">
    <property type="protein sequence ID" value="WVY93302.1"/>
    <property type="molecule type" value="Genomic_DNA"/>
</dbReference>
<evidence type="ECO:0000259" key="8">
    <source>
        <dbReference type="Pfam" id="PF17921"/>
    </source>
</evidence>
<dbReference type="Gene3D" id="3.30.70.270">
    <property type="match status" value="1"/>
</dbReference>
<dbReference type="Gene3D" id="3.30.420.10">
    <property type="entry name" value="Ribonuclease H-like superfamily/Ribonuclease H"/>
    <property type="match status" value="1"/>
</dbReference>
<dbReference type="GO" id="GO:0003676">
    <property type="term" value="F:nucleic acid binding"/>
    <property type="evidence" value="ECO:0007669"/>
    <property type="project" value="InterPro"/>
</dbReference>
<reference evidence="9 10" key="1">
    <citation type="journal article" date="2023" name="Life. Sci Alliance">
        <title>Evolutionary insights into 3D genome organization and epigenetic landscape of Vigna mungo.</title>
        <authorList>
            <person name="Junaid A."/>
            <person name="Singh B."/>
            <person name="Bhatia S."/>
        </authorList>
    </citation>
    <scope>NUCLEOTIDE SEQUENCE [LARGE SCALE GENOMIC DNA]</scope>
    <source>
        <strain evidence="9">Urdbean</strain>
    </source>
</reference>
<organism evidence="9 10">
    <name type="scientific">Vigna mungo</name>
    <name type="common">Black gram</name>
    <name type="synonym">Phaseolus mungo</name>
    <dbReference type="NCBI Taxonomy" id="3915"/>
    <lineage>
        <taxon>Eukaryota</taxon>
        <taxon>Viridiplantae</taxon>
        <taxon>Streptophyta</taxon>
        <taxon>Embryophyta</taxon>
        <taxon>Tracheophyta</taxon>
        <taxon>Spermatophyta</taxon>
        <taxon>Magnoliopsida</taxon>
        <taxon>eudicotyledons</taxon>
        <taxon>Gunneridae</taxon>
        <taxon>Pentapetalae</taxon>
        <taxon>rosids</taxon>
        <taxon>fabids</taxon>
        <taxon>Fabales</taxon>
        <taxon>Fabaceae</taxon>
        <taxon>Papilionoideae</taxon>
        <taxon>50 kb inversion clade</taxon>
        <taxon>NPAAA clade</taxon>
        <taxon>indigoferoid/millettioid clade</taxon>
        <taxon>Phaseoleae</taxon>
        <taxon>Vigna</taxon>
    </lineage>
</organism>
<evidence type="ECO:0000256" key="1">
    <source>
        <dbReference type="ARBA" id="ARBA00022679"/>
    </source>
</evidence>
<evidence type="ECO:0000313" key="9">
    <source>
        <dbReference type="EMBL" id="WVY93302.1"/>
    </source>
</evidence>
<dbReference type="Proteomes" id="UP001374535">
    <property type="component" value="Chromosome 10"/>
</dbReference>
<dbReference type="InterPro" id="IPR043502">
    <property type="entry name" value="DNA/RNA_pol_sf"/>
</dbReference>
<dbReference type="InterPro" id="IPR036397">
    <property type="entry name" value="RNaseH_sf"/>
</dbReference>
<dbReference type="InterPro" id="IPR041373">
    <property type="entry name" value="RT_RNaseH"/>
</dbReference>
<dbReference type="CDD" id="cd09274">
    <property type="entry name" value="RNase_HI_RT_Ty3"/>
    <property type="match status" value="1"/>
</dbReference>
<feature type="domain" description="Integrase zinc-binding" evidence="8">
    <location>
        <begin position="270"/>
        <end position="325"/>
    </location>
</feature>
<keyword evidence="1" id="KW-0808">Transferase</keyword>
<name>A0AAQ3MLD4_VIGMU</name>
<sequence length="445" mass="51470">MCFWAATVRAFGHIISQQGVIADSKKVEAMQTWPLPKTPKALHGLLGLTGYYRRFVRGYWKIAKPLIQLLSKDGFHWTEEARAAFEEFNKQFQIFPNPLLLRQMLLDKVWVLSYYKQGALSSWAQNKSTYERELMALVQAIRKWKHYLMRSHFIILTDQRSLKFLTDHRLLTKERFKWASKLISFDFEIRFRPGKDNPVADALSRKSYFMSISVLQPTQWDSWDEESQTDTGMASLIQDLMIDPNSHVGYELHKGRLFYKGKSVLPRGSSSIPTIFKDMHESPTGGQSGYFRTFKRIAGIIYWKGMKKDIKEWVQQCVVCQRNKAETLAPAGLLQTLPIPTQVWSDISMDFIGGMPKVQGKDTIFVVVDRLRKYAHFLALAHPFTTAEVAQLFIKEIVRLHGLVQKLKFNTAYHSQSDGQTEVVNLCLETYLCCMTGTHPRKWPQ</sequence>
<dbReference type="GO" id="GO:0016787">
    <property type="term" value="F:hydrolase activity"/>
    <property type="evidence" value="ECO:0007669"/>
    <property type="project" value="UniProtKB-KW"/>
</dbReference>
<evidence type="ECO:0000256" key="5">
    <source>
        <dbReference type="ARBA" id="ARBA00022801"/>
    </source>
</evidence>
<keyword evidence="4" id="KW-0255">Endonuclease</keyword>
<evidence type="ECO:0000256" key="3">
    <source>
        <dbReference type="ARBA" id="ARBA00022722"/>
    </source>
</evidence>
<gene>
    <name evidence="9" type="ORF">V8G54_032390</name>
</gene>
<dbReference type="Gene3D" id="1.10.340.70">
    <property type="match status" value="1"/>
</dbReference>
<dbReference type="Pfam" id="PF17921">
    <property type="entry name" value="Integrase_H2C2"/>
    <property type="match status" value="1"/>
</dbReference>
<dbReference type="InterPro" id="IPR041588">
    <property type="entry name" value="Integrase_H2C2"/>
</dbReference>
<dbReference type="PANTHER" id="PTHR35046">
    <property type="entry name" value="ZINC KNUCKLE (CCHC-TYPE) FAMILY PROTEIN"/>
    <property type="match status" value="1"/>
</dbReference>
<evidence type="ECO:0000256" key="6">
    <source>
        <dbReference type="ARBA" id="ARBA00022918"/>
    </source>
</evidence>
<evidence type="ECO:0000256" key="4">
    <source>
        <dbReference type="ARBA" id="ARBA00022759"/>
    </source>
</evidence>
<dbReference type="SUPFAM" id="SSF53098">
    <property type="entry name" value="Ribonuclease H-like"/>
    <property type="match status" value="1"/>
</dbReference>
<dbReference type="AlphaFoldDB" id="A0AAQ3MLD4"/>